<evidence type="ECO:0000313" key="2">
    <source>
        <dbReference type="EMBL" id="TCJ16747.1"/>
    </source>
</evidence>
<proteinExistence type="predicted"/>
<reference evidence="2 3" key="1">
    <citation type="submission" date="2019-03" db="EMBL/GenBank/DDBJ databases">
        <title>Whole genome sequence of a novel Rubrobacter taiwanensis strain, isolated from Yellowstone National Park.</title>
        <authorList>
            <person name="Freed S."/>
            <person name="Ramaley R.F."/>
            <person name="Kyndt J.A."/>
        </authorList>
    </citation>
    <scope>NUCLEOTIDE SEQUENCE [LARGE SCALE GENOMIC DNA]</scope>
    <source>
        <strain evidence="2 3">Yellowstone</strain>
    </source>
</reference>
<feature type="transmembrane region" description="Helical" evidence="1">
    <location>
        <begin position="40"/>
        <end position="58"/>
    </location>
</feature>
<protein>
    <submittedName>
        <fullName evidence="2">Uncharacterized protein</fullName>
    </submittedName>
</protein>
<dbReference type="RefSeq" id="WP_132690891.1">
    <property type="nucleotide sequence ID" value="NZ_SKBU01000015.1"/>
</dbReference>
<organism evidence="2 3">
    <name type="scientific">Rubrobacter taiwanensis</name>
    <dbReference type="NCBI Taxonomy" id="185139"/>
    <lineage>
        <taxon>Bacteria</taxon>
        <taxon>Bacillati</taxon>
        <taxon>Actinomycetota</taxon>
        <taxon>Rubrobacteria</taxon>
        <taxon>Rubrobacterales</taxon>
        <taxon>Rubrobacteraceae</taxon>
        <taxon>Rubrobacter</taxon>
    </lineage>
</organism>
<evidence type="ECO:0000256" key="1">
    <source>
        <dbReference type="SAM" id="Phobius"/>
    </source>
</evidence>
<comment type="caution">
    <text evidence="2">The sequence shown here is derived from an EMBL/GenBank/DDBJ whole genome shotgun (WGS) entry which is preliminary data.</text>
</comment>
<keyword evidence="1" id="KW-0472">Membrane</keyword>
<keyword evidence="3" id="KW-1185">Reference proteome</keyword>
<keyword evidence="1" id="KW-1133">Transmembrane helix</keyword>
<feature type="transmembrane region" description="Helical" evidence="1">
    <location>
        <begin position="12"/>
        <end position="34"/>
    </location>
</feature>
<gene>
    <name evidence="2" type="ORF">E0L93_08465</name>
</gene>
<feature type="transmembrane region" description="Helical" evidence="1">
    <location>
        <begin position="65"/>
        <end position="86"/>
    </location>
</feature>
<sequence length="88" mass="9322">MREFKEQRAPRALKVGLTAGWALLFLAGITAAVFLGRIHLGVVLFALGAILFAIRGYLRTGDKVVAGALIFVALVAMGIEAIVFLLGP</sequence>
<dbReference type="OrthoDB" id="10013197at2"/>
<accession>A0A4R1BHS7</accession>
<keyword evidence="1" id="KW-0812">Transmembrane</keyword>
<evidence type="ECO:0000313" key="3">
    <source>
        <dbReference type="Proteomes" id="UP000295244"/>
    </source>
</evidence>
<dbReference type="AlphaFoldDB" id="A0A4R1BHS7"/>
<dbReference type="Proteomes" id="UP000295244">
    <property type="component" value="Unassembled WGS sequence"/>
</dbReference>
<dbReference type="EMBL" id="SKBU01000015">
    <property type="protein sequence ID" value="TCJ16747.1"/>
    <property type="molecule type" value="Genomic_DNA"/>
</dbReference>
<name>A0A4R1BHS7_9ACTN</name>